<comment type="caution">
    <text evidence="1">The sequence shown here is derived from an EMBL/GenBank/DDBJ whole genome shotgun (WGS) entry which is preliminary data.</text>
</comment>
<evidence type="ECO:0000313" key="1">
    <source>
        <dbReference type="EMBL" id="KAL0466226.1"/>
    </source>
</evidence>
<evidence type="ECO:0000313" key="2">
    <source>
        <dbReference type="Proteomes" id="UP001451303"/>
    </source>
</evidence>
<name>A0ABR3D0M1_NEUIN</name>
<dbReference type="EMBL" id="JAVLET010000013">
    <property type="protein sequence ID" value="KAL0466226.1"/>
    <property type="molecule type" value="Genomic_DNA"/>
</dbReference>
<sequence>MANNVDIEALIESRIEAAVSAVQDLPQLLEEAVENNPVALVNMWWKILTHMYDNLVTPTGTLRFLNEIELPMVSDQDRPRYADFIKVAHRWLVSMHCAGVGEQAFANLAQYKPRLTTEVLEVLAPHEREIGERRSNRRTAVDQEYPGNIRSEAEFWLRKGALMTTTEEKMEYVQELVEAMANMTGIADRPNHHQVEAVKAISGSVLEELAWEVYVYARDAQQGRTRVLPWNTNFTWRSYPTFDDRWADIVDCLEECKSAVANLMQATYIQRYTCDPHREHTVGQKRNNDTKAEKAAAHARAAQQLQAIQGAAVAPGPVLPAMANPVQAMSSNGPFGTSVHGNFPAAPPNSPNMNMELMAPAPDVSIFESDEVFYEEFGF</sequence>
<proteinExistence type="predicted"/>
<organism evidence="1 2">
    <name type="scientific">Neurospora intermedia</name>
    <dbReference type="NCBI Taxonomy" id="5142"/>
    <lineage>
        <taxon>Eukaryota</taxon>
        <taxon>Fungi</taxon>
        <taxon>Dikarya</taxon>
        <taxon>Ascomycota</taxon>
        <taxon>Pezizomycotina</taxon>
        <taxon>Sordariomycetes</taxon>
        <taxon>Sordariomycetidae</taxon>
        <taxon>Sordariales</taxon>
        <taxon>Sordariaceae</taxon>
        <taxon>Neurospora</taxon>
    </lineage>
</organism>
<reference evidence="1 2" key="1">
    <citation type="submission" date="2023-09" db="EMBL/GenBank/DDBJ databases">
        <title>Multi-omics analysis of a traditional fermented food reveals byproduct-associated fungal strains for waste-to-food upcycling.</title>
        <authorList>
            <consortium name="Lawrence Berkeley National Laboratory"/>
            <person name="Rekdal V.M."/>
            <person name="Villalobos-Escobedo J.M."/>
            <person name="Rodriguez-Valeron N."/>
            <person name="Garcia M.O."/>
            <person name="Vasquez D.P."/>
            <person name="Damayanti I."/>
            <person name="Sorensen P.M."/>
            <person name="Baidoo E.E."/>
            <person name="De Carvalho A.C."/>
            <person name="Riley R."/>
            <person name="Lipzen A."/>
            <person name="He G."/>
            <person name="Yan M."/>
            <person name="Haridas S."/>
            <person name="Daum C."/>
            <person name="Yoshinaga Y."/>
            <person name="Ng V."/>
            <person name="Grigoriev I.V."/>
            <person name="Munk R."/>
            <person name="Nuraida L."/>
            <person name="Wijaya C.H."/>
            <person name="Morales P.-C."/>
            <person name="Keasling J.D."/>
        </authorList>
    </citation>
    <scope>NUCLEOTIDE SEQUENCE [LARGE SCALE GENOMIC DNA]</scope>
    <source>
        <strain evidence="1 2">FGSC 2613</strain>
    </source>
</reference>
<accession>A0ABR3D0M1</accession>
<gene>
    <name evidence="1" type="ORF">QR685DRAFT_451077</name>
</gene>
<dbReference type="Proteomes" id="UP001451303">
    <property type="component" value="Unassembled WGS sequence"/>
</dbReference>
<keyword evidence="2" id="KW-1185">Reference proteome</keyword>
<protein>
    <submittedName>
        <fullName evidence="1">Uncharacterized protein</fullName>
    </submittedName>
</protein>